<dbReference type="RefSeq" id="WP_210899751.1">
    <property type="nucleotide sequence ID" value="NZ_CP071696.1"/>
</dbReference>
<dbReference type="KEGG" id="aarc:G127AT_03270"/>
<dbReference type="Pfam" id="PF04577">
    <property type="entry name" value="Glyco_transf_61"/>
    <property type="match status" value="1"/>
</dbReference>
<reference evidence="2" key="1">
    <citation type="submission" date="2021-03" db="EMBL/GenBank/DDBJ databases">
        <title>Agromyces archimandritus sp. nov., isolated from the cockroach Archimandrita tessellata.</title>
        <authorList>
            <person name="Guzman J."/>
            <person name="Ortuzar M."/>
            <person name="Poehlein A."/>
            <person name="Daniel R."/>
            <person name="Trujillo M."/>
            <person name="Vilcinskas A."/>
        </authorList>
    </citation>
    <scope>NUCLEOTIDE SEQUENCE</scope>
    <source>
        <strain evidence="2">G127AT</strain>
    </source>
</reference>
<organism evidence="2 3">
    <name type="scientific">Agromyces archimandritae</name>
    <dbReference type="NCBI Taxonomy" id="2781962"/>
    <lineage>
        <taxon>Bacteria</taxon>
        <taxon>Bacillati</taxon>
        <taxon>Actinomycetota</taxon>
        <taxon>Actinomycetes</taxon>
        <taxon>Micrococcales</taxon>
        <taxon>Microbacteriaceae</taxon>
        <taxon>Agromyces</taxon>
    </lineage>
</organism>
<name>A0A975FPG9_9MICO</name>
<sequence length="580" mass="64280">MGFVGRVARRTAERMRAGAEALAARLREPDRRLDERLAGFAGNGPDGAIVVLAASAGEVERRRREFAGRDVHGFVLRAGAESEMPGFGPLAVADAAGLELALRAVTEIALFVDASGSAPDVQAALWTSAYPFVRAGGRYVVVEDRQPRSRYDGPAWARAVDARVDGAGEADSAVGAELARATASVVATARTIVFEKAEPHYLAVTDEDAERLLPSRTPRLVVETLQTIPAERYEHRGGVVHHASAPAPANFGAGFDAPELRLRLYEGELRWISHMLLVHENTILPPSFRFPRSNLDSPIAPRLHGRHYRIPERFEPVAERLPGIYYDLSGGWPSHFGHFMQQSVSKLWGWDAAKARFPELKALVQIREAKGHVFEEAILNAYGIASDDIVWVDERVGVEAFVSAASMFQMHPPPYVHPRIGETWSRLRDGLVPADADGPERVFISRRPPFDGRTCRNLDEVERVFADHGFTVFVPDEHPIAEQARVFARARIVAGPGGSASFNLAYAEHLETLIVLNHEAYTARNEHLISAFGEWDTHYFWSRPDIPHPKGGWSVDAYQSPWAFDFERNGEELHQLLRTL</sequence>
<gene>
    <name evidence="2" type="ORF">G127AT_03270</name>
</gene>
<keyword evidence="3" id="KW-1185">Reference proteome</keyword>
<protein>
    <submittedName>
        <fullName evidence="2">Glycosyltransferase family 61 protein</fullName>
    </submittedName>
</protein>
<dbReference type="InterPro" id="IPR049625">
    <property type="entry name" value="Glyco_transf_61_cat"/>
</dbReference>
<evidence type="ECO:0000313" key="3">
    <source>
        <dbReference type="Proteomes" id="UP000671914"/>
    </source>
</evidence>
<feature type="domain" description="Glycosyltransferase 61 catalytic" evidence="1">
    <location>
        <begin position="336"/>
        <end position="508"/>
    </location>
</feature>
<accession>A0A975FPG9</accession>
<evidence type="ECO:0000259" key="1">
    <source>
        <dbReference type="Pfam" id="PF04577"/>
    </source>
</evidence>
<dbReference type="AlphaFoldDB" id="A0A975FPG9"/>
<dbReference type="EMBL" id="CP071696">
    <property type="protein sequence ID" value="QTX05263.1"/>
    <property type="molecule type" value="Genomic_DNA"/>
</dbReference>
<proteinExistence type="predicted"/>
<dbReference type="Proteomes" id="UP000671914">
    <property type="component" value="Chromosome"/>
</dbReference>
<dbReference type="GO" id="GO:0016757">
    <property type="term" value="F:glycosyltransferase activity"/>
    <property type="evidence" value="ECO:0007669"/>
    <property type="project" value="InterPro"/>
</dbReference>
<evidence type="ECO:0000313" key="2">
    <source>
        <dbReference type="EMBL" id="QTX05263.1"/>
    </source>
</evidence>